<evidence type="ECO:0000313" key="1">
    <source>
        <dbReference type="EMBL" id="CCA76646.1"/>
    </source>
</evidence>
<protein>
    <recommendedName>
        <fullName evidence="3">ATP-dependent RNA helicase DHX8</fullName>
    </recommendedName>
</protein>
<dbReference type="STRING" id="1109443.G4TZA3"/>
<accession>G4TZA3</accession>
<dbReference type="EMBL" id="CAFZ01000888">
    <property type="protein sequence ID" value="CCA76646.1"/>
    <property type="molecule type" value="Genomic_DNA"/>
</dbReference>
<dbReference type="PANTHER" id="PTHR38567">
    <property type="entry name" value="DUF4291 DOMAIN-CONTAINING PROTEIN"/>
    <property type="match status" value="1"/>
</dbReference>
<dbReference type="OMA" id="RDRMTWI"/>
<gene>
    <name evidence="1" type="ORF">PIIN_10637</name>
</gene>
<dbReference type="InterPro" id="IPR025633">
    <property type="entry name" value="DUF4291"/>
</dbReference>
<evidence type="ECO:0008006" key="3">
    <source>
        <dbReference type="Google" id="ProtNLM"/>
    </source>
</evidence>
<dbReference type="Proteomes" id="UP000007148">
    <property type="component" value="Unassembled WGS sequence"/>
</dbReference>
<comment type="caution">
    <text evidence="1">The sequence shown here is derived from an EMBL/GenBank/DDBJ whole genome shotgun (WGS) entry which is preliminary data.</text>
</comment>
<dbReference type="Pfam" id="PF14124">
    <property type="entry name" value="DUF4291"/>
    <property type="match status" value="1"/>
</dbReference>
<reference evidence="1 2" key="1">
    <citation type="journal article" date="2011" name="PLoS Pathog.">
        <title>Endophytic Life Strategies Decoded by Genome and Transcriptome Analyses of the Mutualistic Root Symbiont Piriformospora indica.</title>
        <authorList>
            <person name="Zuccaro A."/>
            <person name="Lahrmann U."/>
            <person name="Guldener U."/>
            <person name="Langen G."/>
            <person name="Pfiffi S."/>
            <person name="Biedenkopf D."/>
            <person name="Wong P."/>
            <person name="Samans B."/>
            <person name="Grimm C."/>
            <person name="Basiewicz M."/>
            <person name="Murat C."/>
            <person name="Martin F."/>
            <person name="Kogel K.H."/>
        </authorList>
    </citation>
    <scope>NUCLEOTIDE SEQUENCE [LARGE SCALE GENOMIC DNA]</scope>
    <source>
        <strain evidence="1 2">DSM 11827</strain>
    </source>
</reference>
<organism evidence="1 2">
    <name type="scientific">Serendipita indica (strain DSM 11827)</name>
    <name type="common">Root endophyte fungus</name>
    <name type="synonym">Piriformospora indica</name>
    <dbReference type="NCBI Taxonomy" id="1109443"/>
    <lineage>
        <taxon>Eukaryota</taxon>
        <taxon>Fungi</taxon>
        <taxon>Dikarya</taxon>
        <taxon>Basidiomycota</taxon>
        <taxon>Agaricomycotina</taxon>
        <taxon>Agaricomycetes</taxon>
        <taxon>Sebacinales</taxon>
        <taxon>Serendipitaceae</taxon>
        <taxon>Serendipita</taxon>
    </lineage>
</organism>
<dbReference type="AlphaFoldDB" id="G4TZA3"/>
<name>G4TZA3_SERID</name>
<dbReference type="eggNOG" id="ENOG502RYIY">
    <property type="taxonomic scope" value="Eukaryota"/>
</dbReference>
<dbReference type="HOGENOM" id="CLU_082565_1_0_1"/>
<keyword evidence="2" id="KW-1185">Reference proteome</keyword>
<dbReference type="PANTHER" id="PTHR38567:SF1">
    <property type="entry name" value="DUF4291 DOMAIN-CONTAINING PROTEIN"/>
    <property type="match status" value="1"/>
</dbReference>
<evidence type="ECO:0000313" key="2">
    <source>
        <dbReference type="Proteomes" id="UP000007148"/>
    </source>
</evidence>
<proteinExistence type="predicted"/>
<dbReference type="InParanoid" id="G4TZA3"/>
<dbReference type="OrthoDB" id="413653at2759"/>
<sequence>MTSRVPYKQIRARRPTPDTIIVYQAYNAKIASAAVEHQRLNASDAFSMTRMTWIKPSFYWCMYRAGWSFKDKNQSHILQITMKFEGFLTLLKSAVPTSGPGMNVNGSKAVRVQWDPERSIRLGRLDYRSLQLGISGDLNKQWIEEWICDIKDITEDVRRWKGYLDEGAESSEKRAEMEAKVQEELDGEYKEEVIEVDDEIRARLGMDRVGH</sequence>